<sequence>MSLKLFRSTGYSTMLMPGEARLAPRPARAVVAVSAWIALACNVGLWRSAVQLDALSLALALAQSLALAGGVAALLFVLCWRRTLKPAGSLLLVLAAASAASTWLHRLPSRLLPAGPEQVFPGWAALLDWRVGTLLLVLGLLPALALWHTPLRRLTGPAQFKANLSGMAAAGALVASGLLLAWVLGR</sequence>
<protein>
    <recommendedName>
        <fullName evidence="4">DUF1705 domain-containing protein</fullName>
    </recommendedName>
</protein>
<accession>A0A4Z0BDF0</accession>
<feature type="transmembrane region" description="Helical" evidence="1">
    <location>
        <begin position="29"/>
        <end position="49"/>
    </location>
</feature>
<feature type="transmembrane region" description="Helical" evidence="1">
    <location>
        <begin position="127"/>
        <end position="147"/>
    </location>
</feature>
<keyword evidence="1" id="KW-0812">Transmembrane</keyword>
<feature type="transmembrane region" description="Helical" evidence="1">
    <location>
        <begin position="167"/>
        <end position="185"/>
    </location>
</feature>
<evidence type="ECO:0000313" key="2">
    <source>
        <dbReference type="EMBL" id="TFY96419.1"/>
    </source>
</evidence>
<evidence type="ECO:0000256" key="1">
    <source>
        <dbReference type="SAM" id="Phobius"/>
    </source>
</evidence>
<proteinExistence type="predicted"/>
<feature type="transmembrane region" description="Helical" evidence="1">
    <location>
        <begin position="90"/>
        <end position="107"/>
    </location>
</feature>
<keyword evidence="3" id="KW-1185">Reference proteome</keyword>
<evidence type="ECO:0000313" key="3">
    <source>
        <dbReference type="Proteomes" id="UP000297564"/>
    </source>
</evidence>
<reference evidence="2 3" key="1">
    <citation type="submission" date="2019-03" db="EMBL/GenBank/DDBJ databases">
        <title>Ramlibacter rhizophilus CCTCC AB2015357, whole genome shotgun sequence.</title>
        <authorList>
            <person name="Zhang X."/>
            <person name="Feng G."/>
            <person name="Zhu H."/>
        </authorList>
    </citation>
    <scope>NUCLEOTIDE SEQUENCE [LARGE SCALE GENOMIC DNA]</scope>
    <source>
        <strain evidence="2 3">CCTCC AB2015357</strain>
    </source>
</reference>
<dbReference type="Proteomes" id="UP000297564">
    <property type="component" value="Unassembled WGS sequence"/>
</dbReference>
<comment type="caution">
    <text evidence="2">The sequence shown here is derived from an EMBL/GenBank/DDBJ whole genome shotgun (WGS) entry which is preliminary data.</text>
</comment>
<keyword evidence="1" id="KW-1133">Transmembrane helix</keyword>
<dbReference type="RefSeq" id="WP_135287064.1">
    <property type="nucleotide sequence ID" value="NZ_SMLL01000009.1"/>
</dbReference>
<gene>
    <name evidence="2" type="ORF">EZ242_20430</name>
</gene>
<evidence type="ECO:0008006" key="4">
    <source>
        <dbReference type="Google" id="ProtNLM"/>
    </source>
</evidence>
<name>A0A4Z0BDF0_9BURK</name>
<organism evidence="2 3">
    <name type="scientific">Ramlibacter rhizophilus</name>
    <dbReference type="NCBI Taxonomy" id="1781167"/>
    <lineage>
        <taxon>Bacteria</taxon>
        <taxon>Pseudomonadati</taxon>
        <taxon>Pseudomonadota</taxon>
        <taxon>Betaproteobacteria</taxon>
        <taxon>Burkholderiales</taxon>
        <taxon>Comamonadaceae</taxon>
        <taxon>Ramlibacter</taxon>
    </lineage>
</organism>
<dbReference type="AlphaFoldDB" id="A0A4Z0BDF0"/>
<keyword evidence="1" id="KW-0472">Membrane</keyword>
<feature type="transmembrane region" description="Helical" evidence="1">
    <location>
        <begin position="55"/>
        <end position="78"/>
    </location>
</feature>
<dbReference type="EMBL" id="SMLL01000009">
    <property type="protein sequence ID" value="TFY96419.1"/>
    <property type="molecule type" value="Genomic_DNA"/>
</dbReference>